<accession>A0ABR2VAX1</accession>
<evidence type="ECO:0000259" key="2">
    <source>
        <dbReference type="PROSITE" id="PS50879"/>
    </source>
</evidence>
<sequence>MAKRVKNLFQACIANGHHPAPFKVAEVVMIPKTGRSARVRFESILAETKPLSCGLPQGSPAPPILYMLYTEPICCQLGTRRRRFGYADEIAMLRIGRMLQETDGTMGGRGTVEAHQMGSGERSEFRPGQDRNHAILEETEQRQAYGDARCCREDSEGRHAMAGNLLEQKPQFQRARQGMDRQAKPGRHPPTRPVQHGSRAPSRLERTGRNGLVWATRAKAENSNEGDPASLLEIQARKGPTRLQRCYQLVPALERPQLTRPSFIKAPRRSDKDREEKPFRAWLAESDEQTDLTVYLDGSQIKENGLACTGWGYSIRKGGTTNKIYRRKGRLYQAEVVDAEVHKALQDLAAAKAIGRHKRIHVSRQHISGRWLERTPPESSQSVFLRFKELAATHSPGVIVKWIPGHRDIEGNETADKLAKDGAIMEAASQTLPAVAWTRRQLRKQTKDSFA</sequence>
<keyword evidence="4" id="KW-1185">Reference proteome</keyword>
<dbReference type="InterPro" id="IPR002156">
    <property type="entry name" value="RNaseH_domain"/>
</dbReference>
<dbReference type="Proteomes" id="UP001408356">
    <property type="component" value="Unassembled WGS sequence"/>
</dbReference>
<feature type="region of interest" description="Disordered" evidence="1">
    <location>
        <begin position="164"/>
        <end position="209"/>
    </location>
</feature>
<dbReference type="PANTHER" id="PTHR33481">
    <property type="entry name" value="REVERSE TRANSCRIPTASE"/>
    <property type="match status" value="1"/>
</dbReference>
<dbReference type="InterPro" id="IPR012337">
    <property type="entry name" value="RNaseH-like_sf"/>
</dbReference>
<evidence type="ECO:0000313" key="3">
    <source>
        <dbReference type="EMBL" id="KAK9424058.1"/>
    </source>
</evidence>
<dbReference type="EMBL" id="JARVKF010000048">
    <property type="protein sequence ID" value="KAK9424058.1"/>
    <property type="molecule type" value="Genomic_DNA"/>
</dbReference>
<dbReference type="InterPro" id="IPR036397">
    <property type="entry name" value="RNaseH_sf"/>
</dbReference>
<organism evidence="3 4">
    <name type="scientific">Seiridium unicorne</name>
    <dbReference type="NCBI Taxonomy" id="138068"/>
    <lineage>
        <taxon>Eukaryota</taxon>
        <taxon>Fungi</taxon>
        <taxon>Dikarya</taxon>
        <taxon>Ascomycota</taxon>
        <taxon>Pezizomycotina</taxon>
        <taxon>Sordariomycetes</taxon>
        <taxon>Xylariomycetidae</taxon>
        <taxon>Amphisphaeriales</taxon>
        <taxon>Sporocadaceae</taxon>
        <taxon>Seiridium</taxon>
    </lineage>
</organism>
<feature type="compositionally biased region" description="Basic and acidic residues" evidence="1">
    <location>
        <begin position="121"/>
        <end position="131"/>
    </location>
</feature>
<dbReference type="Pfam" id="PF00075">
    <property type="entry name" value="RNase_H"/>
    <property type="match status" value="1"/>
</dbReference>
<gene>
    <name evidence="3" type="ORF">SUNI508_13809</name>
</gene>
<proteinExistence type="predicted"/>
<dbReference type="PROSITE" id="PS50879">
    <property type="entry name" value="RNASE_H_1"/>
    <property type="match status" value="1"/>
</dbReference>
<evidence type="ECO:0000313" key="4">
    <source>
        <dbReference type="Proteomes" id="UP001408356"/>
    </source>
</evidence>
<dbReference type="CDD" id="cd09276">
    <property type="entry name" value="Rnase_HI_RT_non_LTR"/>
    <property type="match status" value="1"/>
</dbReference>
<dbReference type="SUPFAM" id="SSF53098">
    <property type="entry name" value="Ribonuclease H-like"/>
    <property type="match status" value="1"/>
</dbReference>
<feature type="region of interest" description="Disordered" evidence="1">
    <location>
        <begin position="102"/>
        <end position="131"/>
    </location>
</feature>
<dbReference type="Gene3D" id="3.30.420.10">
    <property type="entry name" value="Ribonuclease H-like superfamily/Ribonuclease H"/>
    <property type="match status" value="1"/>
</dbReference>
<reference evidence="3 4" key="1">
    <citation type="journal article" date="2024" name="J. Plant Pathol.">
        <title>Sequence and assembly of the genome of Seiridium unicorne, isolate CBS 538.82, causal agent of cypress canker disease.</title>
        <authorList>
            <person name="Scali E."/>
            <person name="Rocca G.D."/>
            <person name="Danti R."/>
            <person name="Garbelotto M."/>
            <person name="Barberini S."/>
            <person name="Baroncelli R."/>
            <person name="Emiliani G."/>
        </authorList>
    </citation>
    <scope>NUCLEOTIDE SEQUENCE [LARGE SCALE GENOMIC DNA]</scope>
    <source>
        <strain evidence="3 4">BM-138-508</strain>
    </source>
</reference>
<dbReference type="PANTHER" id="PTHR33481:SF1">
    <property type="entry name" value="ENDONUCLEASE_EXONUCLEASE_PHOSPHATASE DOMAIN-CONTAINING PROTEIN-RELATED"/>
    <property type="match status" value="1"/>
</dbReference>
<name>A0ABR2VAX1_9PEZI</name>
<feature type="domain" description="RNase H type-1" evidence="2">
    <location>
        <begin position="288"/>
        <end position="424"/>
    </location>
</feature>
<protein>
    <recommendedName>
        <fullName evidence="2">RNase H type-1 domain-containing protein</fullName>
    </recommendedName>
</protein>
<comment type="caution">
    <text evidence="3">The sequence shown here is derived from an EMBL/GenBank/DDBJ whole genome shotgun (WGS) entry which is preliminary data.</text>
</comment>
<evidence type="ECO:0000256" key="1">
    <source>
        <dbReference type="SAM" id="MobiDB-lite"/>
    </source>
</evidence>